<evidence type="ECO:0000256" key="5">
    <source>
        <dbReference type="ARBA" id="ARBA00022989"/>
    </source>
</evidence>
<name>A0ABW9VV69_9BURK</name>
<gene>
    <name evidence="9" type="ORF">GTP69_03595</name>
</gene>
<dbReference type="InterPro" id="IPR050171">
    <property type="entry name" value="MFS_Transporters"/>
</dbReference>
<dbReference type="PANTHER" id="PTHR23517">
    <property type="entry name" value="RESISTANCE PROTEIN MDTM, PUTATIVE-RELATED-RELATED"/>
    <property type="match status" value="1"/>
</dbReference>
<protein>
    <submittedName>
        <fullName evidence="9">MFS transporter</fullName>
    </submittedName>
</protein>
<feature type="transmembrane region" description="Helical" evidence="7">
    <location>
        <begin position="274"/>
        <end position="295"/>
    </location>
</feature>
<dbReference type="Proteomes" id="UP000642144">
    <property type="component" value="Unassembled WGS sequence"/>
</dbReference>
<feature type="transmembrane region" description="Helical" evidence="7">
    <location>
        <begin position="42"/>
        <end position="67"/>
    </location>
</feature>
<comment type="subcellular location">
    <subcellularLocation>
        <location evidence="1">Cell membrane</location>
        <topology evidence="1">Multi-pass membrane protein</topology>
    </subcellularLocation>
</comment>
<evidence type="ECO:0000313" key="10">
    <source>
        <dbReference type="Proteomes" id="UP000642144"/>
    </source>
</evidence>
<feature type="transmembrane region" description="Helical" evidence="7">
    <location>
        <begin position="364"/>
        <end position="386"/>
    </location>
</feature>
<proteinExistence type="predicted"/>
<feature type="transmembrane region" description="Helical" evidence="7">
    <location>
        <begin position="247"/>
        <end position="267"/>
    </location>
</feature>
<evidence type="ECO:0000256" key="3">
    <source>
        <dbReference type="ARBA" id="ARBA00022475"/>
    </source>
</evidence>
<keyword evidence="4 7" id="KW-0812">Transmembrane</keyword>
<feature type="transmembrane region" description="Helical" evidence="7">
    <location>
        <begin position="336"/>
        <end position="358"/>
    </location>
</feature>
<reference evidence="9 10" key="1">
    <citation type="submission" date="2019-12" db="EMBL/GenBank/DDBJ databases">
        <title>Novel species isolated from a subtropical stream in China.</title>
        <authorList>
            <person name="Lu H."/>
        </authorList>
    </citation>
    <scope>NUCLEOTIDE SEQUENCE [LARGE SCALE GENOMIC DNA]</scope>
    <source>
        <strain evidence="9 10">CY42W</strain>
    </source>
</reference>
<feature type="transmembrane region" description="Helical" evidence="7">
    <location>
        <begin position="12"/>
        <end position="30"/>
    </location>
</feature>
<dbReference type="PANTHER" id="PTHR23517:SF13">
    <property type="entry name" value="MAJOR FACILITATOR SUPERFAMILY MFS_1"/>
    <property type="match status" value="1"/>
</dbReference>
<feature type="transmembrane region" description="Helical" evidence="7">
    <location>
        <begin position="79"/>
        <end position="97"/>
    </location>
</feature>
<keyword evidence="10" id="KW-1185">Reference proteome</keyword>
<evidence type="ECO:0000259" key="8">
    <source>
        <dbReference type="PROSITE" id="PS50850"/>
    </source>
</evidence>
<accession>A0ABW9VV69</accession>
<feature type="transmembrane region" description="Helical" evidence="7">
    <location>
        <begin position="138"/>
        <end position="159"/>
    </location>
</feature>
<keyword evidence="6 7" id="KW-0472">Membrane</keyword>
<dbReference type="Gene3D" id="1.20.1250.20">
    <property type="entry name" value="MFS general substrate transporter like domains"/>
    <property type="match status" value="1"/>
</dbReference>
<keyword evidence="5 7" id="KW-1133">Transmembrane helix</keyword>
<dbReference type="InterPro" id="IPR020846">
    <property type="entry name" value="MFS_dom"/>
</dbReference>
<sequence length="396" mass="40948">MKTTGQQLSSKTSLWLLASIMVGFLAASSAPSPLYAIYRHAWGFSALTLTVVFSVYAFALLSALLVFGSLSDFRGRRDIILLALGLEVGSLLLFLNADSVASLIAARALQGLATGIVTSALSAALIDIDRTHGALVNSVAPMIGMGIGALGTSLLVQFAPAPTKIVFELLIVVFIVQAAAMWFLPETVSRRPGAWRSLWPSIAIPQQARATLWQVLPVNTALWALGGFSLSLGPSLVRIVTASQSPLIGGFAIAALVLTSAAAILVVRTHPPRAVLIGGTIALATGMVVTLAGIVSYSAVAYFIGTAIMGAGFGAGFNGSLRSLVGLARPEQRGDLMAGFFSLSYLAFSVPAILAGLAVGYFGLYATALGFLAGIMALALIALALMTRKTPAVPAQ</sequence>
<evidence type="ECO:0000256" key="4">
    <source>
        <dbReference type="ARBA" id="ARBA00022692"/>
    </source>
</evidence>
<evidence type="ECO:0000313" key="9">
    <source>
        <dbReference type="EMBL" id="MYN25482.1"/>
    </source>
</evidence>
<keyword evidence="3" id="KW-1003">Cell membrane</keyword>
<dbReference type="InterPro" id="IPR011701">
    <property type="entry name" value="MFS"/>
</dbReference>
<dbReference type="PROSITE" id="PS50850">
    <property type="entry name" value="MFS"/>
    <property type="match status" value="1"/>
</dbReference>
<feature type="transmembrane region" description="Helical" evidence="7">
    <location>
        <begin position="301"/>
        <end position="324"/>
    </location>
</feature>
<feature type="domain" description="Major facilitator superfamily (MFS) profile" evidence="8">
    <location>
        <begin position="11"/>
        <end position="396"/>
    </location>
</feature>
<evidence type="ECO:0000256" key="7">
    <source>
        <dbReference type="SAM" id="Phobius"/>
    </source>
</evidence>
<feature type="transmembrane region" description="Helical" evidence="7">
    <location>
        <begin position="103"/>
        <end position="126"/>
    </location>
</feature>
<dbReference type="InterPro" id="IPR036259">
    <property type="entry name" value="MFS_trans_sf"/>
</dbReference>
<dbReference type="RefSeq" id="WP_161053601.1">
    <property type="nucleotide sequence ID" value="NZ_WWCT01000002.1"/>
</dbReference>
<evidence type="ECO:0000256" key="6">
    <source>
        <dbReference type="ARBA" id="ARBA00023136"/>
    </source>
</evidence>
<feature type="transmembrane region" description="Helical" evidence="7">
    <location>
        <begin position="221"/>
        <end position="241"/>
    </location>
</feature>
<dbReference type="SUPFAM" id="SSF103473">
    <property type="entry name" value="MFS general substrate transporter"/>
    <property type="match status" value="1"/>
</dbReference>
<dbReference type="EMBL" id="WWCT01000002">
    <property type="protein sequence ID" value="MYN25482.1"/>
    <property type="molecule type" value="Genomic_DNA"/>
</dbReference>
<feature type="transmembrane region" description="Helical" evidence="7">
    <location>
        <begin position="165"/>
        <end position="184"/>
    </location>
</feature>
<comment type="caution">
    <text evidence="9">The sequence shown here is derived from an EMBL/GenBank/DDBJ whole genome shotgun (WGS) entry which is preliminary data.</text>
</comment>
<evidence type="ECO:0000256" key="1">
    <source>
        <dbReference type="ARBA" id="ARBA00004651"/>
    </source>
</evidence>
<organism evidence="9 10">
    <name type="scientific">Duganella levis</name>
    <dbReference type="NCBI Taxonomy" id="2692169"/>
    <lineage>
        <taxon>Bacteria</taxon>
        <taxon>Pseudomonadati</taxon>
        <taxon>Pseudomonadota</taxon>
        <taxon>Betaproteobacteria</taxon>
        <taxon>Burkholderiales</taxon>
        <taxon>Oxalobacteraceae</taxon>
        <taxon>Telluria group</taxon>
        <taxon>Duganella</taxon>
    </lineage>
</organism>
<evidence type="ECO:0000256" key="2">
    <source>
        <dbReference type="ARBA" id="ARBA00022448"/>
    </source>
</evidence>
<dbReference type="Pfam" id="PF07690">
    <property type="entry name" value="MFS_1"/>
    <property type="match status" value="1"/>
</dbReference>
<keyword evidence="2" id="KW-0813">Transport</keyword>